<accession>A0A9P0E5G2</accession>
<sequence>MEFKTCSETAVPTVTSSSEGGGGGQFIFPAIFSRQLGGFSTSQGGKLMDELRPNLGLLGLVEDHPLDKRPKTEAEFSGLYGLAEPPSRALHDHTVMTVSSRVKLFKRNHISFKHDKAKLQKKFQKLRKKPFKGRIHGRTPPVFVADIVLTGLNQDRPLGSEVVF</sequence>
<feature type="region of interest" description="Disordered" evidence="1">
    <location>
        <begin position="1"/>
        <end position="20"/>
    </location>
</feature>
<name>A0A9P0E5G2_NEZVI</name>
<dbReference type="EMBL" id="OV725077">
    <property type="protein sequence ID" value="CAH1391220.1"/>
    <property type="molecule type" value="Genomic_DNA"/>
</dbReference>
<proteinExistence type="predicted"/>
<protein>
    <submittedName>
        <fullName evidence="2">Uncharacterized protein</fullName>
    </submittedName>
</protein>
<reference evidence="2" key="1">
    <citation type="submission" date="2022-01" db="EMBL/GenBank/DDBJ databases">
        <authorList>
            <person name="King R."/>
        </authorList>
    </citation>
    <scope>NUCLEOTIDE SEQUENCE</scope>
</reference>
<evidence type="ECO:0000313" key="2">
    <source>
        <dbReference type="EMBL" id="CAH1391220.1"/>
    </source>
</evidence>
<keyword evidence="3" id="KW-1185">Reference proteome</keyword>
<evidence type="ECO:0000313" key="3">
    <source>
        <dbReference type="Proteomes" id="UP001152798"/>
    </source>
</evidence>
<dbReference type="Proteomes" id="UP001152798">
    <property type="component" value="Chromosome 1"/>
</dbReference>
<feature type="compositionally biased region" description="Polar residues" evidence="1">
    <location>
        <begin position="1"/>
        <end position="18"/>
    </location>
</feature>
<gene>
    <name evidence="2" type="ORF">NEZAVI_LOCUS2274</name>
</gene>
<dbReference type="AlphaFoldDB" id="A0A9P0E5G2"/>
<evidence type="ECO:0000256" key="1">
    <source>
        <dbReference type="SAM" id="MobiDB-lite"/>
    </source>
</evidence>
<organism evidence="2 3">
    <name type="scientific">Nezara viridula</name>
    <name type="common">Southern green stink bug</name>
    <name type="synonym">Cimex viridulus</name>
    <dbReference type="NCBI Taxonomy" id="85310"/>
    <lineage>
        <taxon>Eukaryota</taxon>
        <taxon>Metazoa</taxon>
        <taxon>Ecdysozoa</taxon>
        <taxon>Arthropoda</taxon>
        <taxon>Hexapoda</taxon>
        <taxon>Insecta</taxon>
        <taxon>Pterygota</taxon>
        <taxon>Neoptera</taxon>
        <taxon>Paraneoptera</taxon>
        <taxon>Hemiptera</taxon>
        <taxon>Heteroptera</taxon>
        <taxon>Panheteroptera</taxon>
        <taxon>Pentatomomorpha</taxon>
        <taxon>Pentatomoidea</taxon>
        <taxon>Pentatomidae</taxon>
        <taxon>Pentatominae</taxon>
        <taxon>Nezara</taxon>
    </lineage>
</organism>
<dbReference type="OrthoDB" id="6159439at2759"/>